<evidence type="ECO:0000256" key="1">
    <source>
        <dbReference type="ARBA" id="ARBA00002489"/>
    </source>
</evidence>
<dbReference type="Proteomes" id="UP000054248">
    <property type="component" value="Unassembled WGS sequence"/>
</dbReference>
<comment type="function">
    <text evidence="1 7">Required for growth under high-pressure and low-temperature conditions.</text>
</comment>
<feature type="region of interest" description="Disordered" evidence="8">
    <location>
        <begin position="234"/>
        <end position="258"/>
    </location>
</feature>
<evidence type="ECO:0000256" key="8">
    <source>
        <dbReference type="SAM" id="MobiDB-lite"/>
    </source>
</evidence>
<gene>
    <name evidence="7" type="primary">DLT1</name>
    <name evidence="9" type="ORF">M407DRAFT_246493</name>
</gene>
<comment type="subcellular location">
    <subcellularLocation>
        <location evidence="7">Membrane</location>
        <topology evidence="7">Multi-pass membrane protein</topology>
    </subcellularLocation>
</comment>
<feature type="transmembrane region" description="Helical" evidence="7">
    <location>
        <begin position="12"/>
        <end position="36"/>
    </location>
</feature>
<keyword evidence="4 7" id="KW-0812">Transmembrane</keyword>
<organism evidence="9 10">
    <name type="scientific">Tulasnella calospora MUT 4182</name>
    <dbReference type="NCBI Taxonomy" id="1051891"/>
    <lineage>
        <taxon>Eukaryota</taxon>
        <taxon>Fungi</taxon>
        <taxon>Dikarya</taxon>
        <taxon>Basidiomycota</taxon>
        <taxon>Agaricomycotina</taxon>
        <taxon>Agaricomycetes</taxon>
        <taxon>Cantharellales</taxon>
        <taxon>Tulasnellaceae</taxon>
        <taxon>Tulasnella</taxon>
    </lineage>
</organism>
<evidence type="ECO:0000256" key="2">
    <source>
        <dbReference type="ARBA" id="ARBA00005550"/>
    </source>
</evidence>
<protein>
    <recommendedName>
        <fullName evidence="3 7">Defect at low temperature protein 1</fullName>
    </recommendedName>
</protein>
<dbReference type="PROSITE" id="PS51257">
    <property type="entry name" value="PROKAR_LIPOPROTEIN"/>
    <property type="match status" value="1"/>
</dbReference>
<keyword evidence="5 7" id="KW-1133">Transmembrane helix</keyword>
<dbReference type="AlphaFoldDB" id="A0A0C3Q5M6"/>
<evidence type="ECO:0000256" key="6">
    <source>
        <dbReference type="ARBA" id="ARBA00023136"/>
    </source>
</evidence>
<dbReference type="OrthoDB" id="337038at2759"/>
<evidence type="ECO:0000256" key="4">
    <source>
        <dbReference type="ARBA" id="ARBA00022692"/>
    </source>
</evidence>
<dbReference type="InterPro" id="IPR038869">
    <property type="entry name" value="DLT1"/>
</dbReference>
<dbReference type="PANTHER" id="PTHR40021:SF1">
    <property type="entry name" value="DEFECT AT LOW TEMPERATURE PROTEIN 1"/>
    <property type="match status" value="1"/>
</dbReference>
<dbReference type="GO" id="GO:0016020">
    <property type="term" value="C:membrane"/>
    <property type="evidence" value="ECO:0007669"/>
    <property type="project" value="UniProtKB-SubCell"/>
</dbReference>
<proteinExistence type="inferred from homology"/>
<name>A0A0C3Q5M6_9AGAM</name>
<sequence length="273" mass="30565">MTWRSTLGSFLYHATFTLCFILTTVTVAGSCVSVVLQARLASRGVANWNVLIVVGSYLALGIMSAIIFLSRRHTGLKQLKTIPKPYVAIKGGDVPKPISDLIAEEYTRACIAAAASRPTGRTHPGWGAPDSEYDNVHFRSAILQTILDLDSLARKFLPELPALRPHRPMIEHLRPLSFVLLQDDPCRLKDYDELIEQARYDEEEPTEDDWRRCEEIVEQMKTILAFYINAGATNDGRRPSRDQYLHPPHGDPYTSDGFYSAASSPMAPYLQVT</sequence>
<keyword evidence="10" id="KW-1185">Reference proteome</keyword>
<evidence type="ECO:0000256" key="7">
    <source>
        <dbReference type="RuleBase" id="RU367100"/>
    </source>
</evidence>
<evidence type="ECO:0000313" key="9">
    <source>
        <dbReference type="EMBL" id="KIO18404.1"/>
    </source>
</evidence>
<accession>A0A0C3Q5M6</accession>
<reference evidence="9 10" key="1">
    <citation type="submission" date="2014-04" db="EMBL/GenBank/DDBJ databases">
        <authorList>
            <consortium name="DOE Joint Genome Institute"/>
            <person name="Kuo A."/>
            <person name="Girlanda M."/>
            <person name="Perotto S."/>
            <person name="Kohler A."/>
            <person name="Nagy L.G."/>
            <person name="Floudas D."/>
            <person name="Copeland A."/>
            <person name="Barry K.W."/>
            <person name="Cichocki N."/>
            <person name="Veneault-Fourrey C."/>
            <person name="LaButti K."/>
            <person name="Lindquist E.A."/>
            <person name="Lipzen A."/>
            <person name="Lundell T."/>
            <person name="Morin E."/>
            <person name="Murat C."/>
            <person name="Sun H."/>
            <person name="Tunlid A."/>
            <person name="Henrissat B."/>
            <person name="Grigoriev I.V."/>
            <person name="Hibbett D.S."/>
            <person name="Martin F."/>
            <person name="Nordberg H.P."/>
            <person name="Cantor M.N."/>
            <person name="Hua S.X."/>
        </authorList>
    </citation>
    <scope>NUCLEOTIDE SEQUENCE [LARGE SCALE GENOMIC DNA]</scope>
    <source>
        <strain evidence="9 10">MUT 4182</strain>
    </source>
</reference>
<feature type="transmembrane region" description="Helical" evidence="7">
    <location>
        <begin position="48"/>
        <end position="70"/>
    </location>
</feature>
<reference evidence="10" key="2">
    <citation type="submission" date="2015-01" db="EMBL/GenBank/DDBJ databases">
        <title>Evolutionary Origins and Diversification of the Mycorrhizal Mutualists.</title>
        <authorList>
            <consortium name="DOE Joint Genome Institute"/>
            <consortium name="Mycorrhizal Genomics Consortium"/>
            <person name="Kohler A."/>
            <person name="Kuo A."/>
            <person name="Nagy L.G."/>
            <person name="Floudas D."/>
            <person name="Copeland A."/>
            <person name="Barry K.W."/>
            <person name="Cichocki N."/>
            <person name="Veneault-Fourrey C."/>
            <person name="LaButti K."/>
            <person name="Lindquist E.A."/>
            <person name="Lipzen A."/>
            <person name="Lundell T."/>
            <person name="Morin E."/>
            <person name="Murat C."/>
            <person name="Riley R."/>
            <person name="Ohm R."/>
            <person name="Sun H."/>
            <person name="Tunlid A."/>
            <person name="Henrissat B."/>
            <person name="Grigoriev I.V."/>
            <person name="Hibbett D.S."/>
            <person name="Martin F."/>
        </authorList>
    </citation>
    <scope>NUCLEOTIDE SEQUENCE [LARGE SCALE GENOMIC DNA]</scope>
    <source>
        <strain evidence="10">MUT 4182</strain>
    </source>
</reference>
<dbReference type="STRING" id="1051891.A0A0C3Q5M6"/>
<feature type="compositionally biased region" description="Basic and acidic residues" evidence="8">
    <location>
        <begin position="235"/>
        <end position="244"/>
    </location>
</feature>
<dbReference type="PANTHER" id="PTHR40021">
    <property type="entry name" value="DEFECT AT LOW TEMPERATURE PROTEIN 1"/>
    <property type="match status" value="1"/>
</dbReference>
<evidence type="ECO:0000313" key="10">
    <source>
        <dbReference type="Proteomes" id="UP000054248"/>
    </source>
</evidence>
<dbReference type="HOGENOM" id="CLU_1107362_0_0_1"/>
<dbReference type="EMBL" id="KN823290">
    <property type="protein sequence ID" value="KIO18404.1"/>
    <property type="molecule type" value="Genomic_DNA"/>
</dbReference>
<keyword evidence="6 7" id="KW-0472">Membrane</keyword>
<evidence type="ECO:0000256" key="5">
    <source>
        <dbReference type="ARBA" id="ARBA00022989"/>
    </source>
</evidence>
<comment type="similarity">
    <text evidence="2 7">Belongs to the DLT1 family.</text>
</comment>
<evidence type="ECO:0000256" key="3">
    <source>
        <dbReference type="ARBA" id="ARBA00021353"/>
    </source>
</evidence>